<dbReference type="InterPro" id="IPR029069">
    <property type="entry name" value="HotDog_dom_sf"/>
</dbReference>
<feature type="domain" description="Acyl-CoA thioesterase-like C-terminal" evidence="2">
    <location>
        <begin position="168"/>
        <end position="294"/>
    </location>
</feature>
<proteinExistence type="predicted"/>
<evidence type="ECO:0000313" key="3">
    <source>
        <dbReference type="EMBL" id="NKY37733.1"/>
    </source>
</evidence>
<evidence type="ECO:0000259" key="2">
    <source>
        <dbReference type="Pfam" id="PF20789"/>
    </source>
</evidence>
<dbReference type="Pfam" id="PF20789">
    <property type="entry name" value="4HBT_3C"/>
    <property type="match status" value="1"/>
</dbReference>
<dbReference type="AlphaFoldDB" id="A0A846XTD4"/>
<dbReference type="Gene3D" id="2.40.160.210">
    <property type="entry name" value="Acyl-CoA thioesterase, double hotdog domain"/>
    <property type="match status" value="1"/>
</dbReference>
<dbReference type="Proteomes" id="UP000565715">
    <property type="component" value="Unassembled WGS sequence"/>
</dbReference>
<dbReference type="SUPFAM" id="SSF54637">
    <property type="entry name" value="Thioesterase/thiol ester dehydrase-isomerase"/>
    <property type="match status" value="2"/>
</dbReference>
<dbReference type="InterPro" id="IPR042171">
    <property type="entry name" value="Acyl-CoA_hotdog"/>
</dbReference>
<comment type="caution">
    <text evidence="3">The sequence shown here is derived from an EMBL/GenBank/DDBJ whole genome shotgun (WGS) entry which is preliminary data.</text>
</comment>
<name>A0A846XTD4_9NOCA</name>
<dbReference type="CDD" id="cd03440">
    <property type="entry name" value="hot_dog"/>
    <property type="match status" value="1"/>
</dbReference>
<dbReference type="Pfam" id="PF13622">
    <property type="entry name" value="4HBT_3"/>
    <property type="match status" value="1"/>
</dbReference>
<feature type="domain" description="Acyl-CoA thioesterase-like N-terminal HotDog" evidence="1">
    <location>
        <begin position="45"/>
        <end position="133"/>
    </location>
</feature>
<gene>
    <name evidence="3" type="ORF">HGA13_32385</name>
</gene>
<evidence type="ECO:0000259" key="1">
    <source>
        <dbReference type="Pfam" id="PF13622"/>
    </source>
</evidence>
<sequence length="300" mass="32703">MTTETEPGTDIDLVQAEAPFSRVCALTELAADEPGAGRYRGVVDEIWTIGPKVHGGTMVAGSAAAAARWLRTVEPDRAAMAPLSGSTDFLGAPEPGEVLYEVSIRKVGRQICLVDVTLNQRGRPLVRTAFTFGHLDGPERAPLYTPTHTDLPVEPSADAIGYEPGSSMGRIVHVARGMDAFLDRDWARFIDNEQGEPRLRMWLRPRPRDQADPETASYIAIMAADMCPPVPINLGYFGWSPTVQMTTYLRRRPAPGWLRIIATTHEVGGGMFDSDQIVVDSTGVLVAQSRQLALLPSPKR</sequence>
<organism evidence="3 4">
    <name type="scientific">Nocardia speluncae</name>
    <dbReference type="NCBI Taxonomy" id="419477"/>
    <lineage>
        <taxon>Bacteria</taxon>
        <taxon>Bacillati</taxon>
        <taxon>Actinomycetota</taxon>
        <taxon>Actinomycetes</taxon>
        <taxon>Mycobacteriales</taxon>
        <taxon>Nocardiaceae</taxon>
        <taxon>Nocardia</taxon>
    </lineage>
</organism>
<dbReference type="PANTHER" id="PTHR38110:SF1">
    <property type="entry name" value="THIOESTERASE DOMAIN-CONTAINING PROTEIN"/>
    <property type="match status" value="1"/>
</dbReference>
<reference evidence="3 4" key="1">
    <citation type="submission" date="2020-04" db="EMBL/GenBank/DDBJ databases">
        <title>MicrobeNet Type strains.</title>
        <authorList>
            <person name="Nicholson A.C."/>
        </authorList>
    </citation>
    <scope>NUCLEOTIDE SEQUENCE [LARGE SCALE GENOMIC DNA]</scope>
    <source>
        <strain evidence="3 4">DSM 45078</strain>
    </source>
</reference>
<dbReference type="InterPro" id="IPR049449">
    <property type="entry name" value="TesB_ACOT8-like_N"/>
</dbReference>
<dbReference type="RefSeq" id="WP_084471268.1">
    <property type="nucleotide sequence ID" value="NZ_JAAXOO010000010.1"/>
</dbReference>
<dbReference type="InterPro" id="IPR052389">
    <property type="entry name" value="Sec_Metab_Biosynth-Assoc"/>
</dbReference>
<dbReference type="InterPro" id="IPR049450">
    <property type="entry name" value="ACOT8-like_C"/>
</dbReference>
<protein>
    <submittedName>
        <fullName evidence="3">Thioesterase family protein</fullName>
    </submittedName>
</protein>
<dbReference type="PANTHER" id="PTHR38110">
    <property type="entry name" value="CHROMOSOME 23, WHOLE GENOME SHOTGUN SEQUENCE"/>
    <property type="match status" value="1"/>
</dbReference>
<accession>A0A846XTD4</accession>
<evidence type="ECO:0000313" key="4">
    <source>
        <dbReference type="Proteomes" id="UP000565715"/>
    </source>
</evidence>
<dbReference type="EMBL" id="JAAXOO010000010">
    <property type="protein sequence ID" value="NKY37733.1"/>
    <property type="molecule type" value="Genomic_DNA"/>
</dbReference>
<keyword evidence="4" id="KW-1185">Reference proteome</keyword>